<protein>
    <submittedName>
        <fullName evidence="1">Uncharacterized protein</fullName>
    </submittedName>
</protein>
<name>A0ABD2JUU5_HETSC</name>
<sequence>MMVLIFLQFRLYEPVHRHLPCPARNDQLMAKAELLDRIRSADELAQNRMARAAYDTLCSFYKLAESKINQAYVEEQFIAVSERVMTISSLLAECASNPTTTAGHNFKGFV</sequence>
<dbReference type="AlphaFoldDB" id="A0ABD2JUU5"/>
<accession>A0ABD2JUU5</accession>
<proteinExistence type="predicted"/>
<reference evidence="1 2" key="1">
    <citation type="submission" date="2024-10" db="EMBL/GenBank/DDBJ databases">
        <authorList>
            <person name="Kim D."/>
        </authorList>
    </citation>
    <scope>NUCLEOTIDE SEQUENCE [LARGE SCALE GENOMIC DNA]</scope>
    <source>
        <strain evidence="1">Taebaek</strain>
    </source>
</reference>
<evidence type="ECO:0000313" key="2">
    <source>
        <dbReference type="Proteomes" id="UP001620645"/>
    </source>
</evidence>
<comment type="caution">
    <text evidence="1">The sequence shown here is derived from an EMBL/GenBank/DDBJ whole genome shotgun (WGS) entry which is preliminary data.</text>
</comment>
<organism evidence="1 2">
    <name type="scientific">Heterodera schachtii</name>
    <name type="common">Sugarbeet cyst nematode worm</name>
    <name type="synonym">Tylenchus schachtii</name>
    <dbReference type="NCBI Taxonomy" id="97005"/>
    <lineage>
        <taxon>Eukaryota</taxon>
        <taxon>Metazoa</taxon>
        <taxon>Ecdysozoa</taxon>
        <taxon>Nematoda</taxon>
        <taxon>Chromadorea</taxon>
        <taxon>Rhabditida</taxon>
        <taxon>Tylenchina</taxon>
        <taxon>Tylenchomorpha</taxon>
        <taxon>Tylenchoidea</taxon>
        <taxon>Heteroderidae</taxon>
        <taxon>Heteroderinae</taxon>
        <taxon>Heterodera</taxon>
    </lineage>
</organism>
<evidence type="ECO:0000313" key="1">
    <source>
        <dbReference type="EMBL" id="KAL3094406.1"/>
    </source>
</evidence>
<keyword evidence="2" id="KW-1185">Reference proteome</keyword>
<dbReference type="EMBL" id="JBICCN010000091">
    <property type="protein sequence ID" value="KAL3094406.1"/>
    <property type="molecule type" value="Genomic_DNA"/>
</dbReference>
<gene>
    <name evidence="1" type="ORF">niasHS_004308</name>
</gene>
<dbReference type="Proteomes" id="UP001620645">
    <property type="component" value="Unassembled WGS sequence"/>
</dbReference>